<feature type="transmembrane region" description="Helical" evidence="1">
    <location>
        <begin position="6"/>
        <end position="23"/>
    </location>
</feature>
<dbReference type="EMBL" id="AAWS01000059">
    <property type="protein sequence ID" value="EAY24881.1"/>
    <property type="molecule type" value="Genomic_DNA"/>
</dbReference>
<gene>
    <name evidence="2" type="ORF">M23134_05856</name>
</gene>
<dbReference type="AlphaFoldDB" id="A1ZXK6"/>
<organism evidence="2 3">
    <name type="scientific">Microscilla marina ATCC 23134</name>
    <dbReference type="NCBI Taxonomy" id="313606"/>
    <lineage>
        <taxon>Bacteria</taxon>
        <taxon>Pseudomonadati</taxon>
        <taxon>Bacteroidota</taxon>
        <taxon>Cytophagia</taxon>
        <taxon>Cytophagales</taxon>
        <taxon>Microscillaceae</taxon>
        <taxon>Microscilla</taxon>
    </lineage>
</organism>
<keyword evidence="3" id="KW-1185">Reference proteome</keyword>
<reference evidence="2 3" key="1">
    <citation type="submission" date="2007-01" db="EMBL/GenBank/DDBJ databases">
        <authorList>
            <person name="Haygood M."/>
            <person name="Podell S."/>
            <person name="Anderson C."/>
            <person name="Hopkinson B."/>
            <person name="Roe K."/>
            <person name="Barbeau K."/>
            <person name="Gaasterland T."/>
            <person name="Ferriera S."/>
            <person name="Johnson J."/>
            <person name="Kravitz S."/>
            <person name="Beeson K."/>
            <person name="Sutton G."/>
            <person name="Rogers Y.-H."/>
            <person name="Friedman R."/>
            <person name="Frazier M."/>
            <person name="Venter J.C."/>
        </authorList>
    </citation>
    <scope>NUCLEOTIDE SEQUENCE [LARGE SCALE GENOMIC DNA]</scope>
    <source>
        <strain evidence="2 3">ATCC 23134</strain>
    </source>
</reference>
<evidence type="ECO:0000313" key="3">
    <source>
        <dbReference type="Proteomes" id="UP000004095"/>
    </source>
</evidence>
<evidence type="ECO:0000256" key="1">
    <source>
        <dbReference type="SAM" id="Phobius"/>
    </source>
</evidence>
<keyword evidence="1" id="KW-0812">Transmembrane</keyword>
<keyword evidence="1" id="KW-0472">Membrane</keyword>
<dbReference type="Proteomes" id="UP000004095">
    <property type="component" value="Unassembled WGS sequence"/>
</dbReference>
<protein>
    <submittedName>
        <fullName evidence="2">Uncharacterized protein</fullName>
    </submittedName>
</protein>
<keyword evidence="1" id="KW-1133">Transmembrane helix</keyword>
<name>A1ZXK6_MICM2</name>
<sequence>MKYSFFFKIIVYTILAAVYRLCWANMALRVANYWLFLPVFSDVKNK</sequence>
<comment type="caution">
    <text evidence="2">The sequence shown here is derived from an EMBL/GenBank/DDBJ whole genome shotgun (WGS) entry which is preliminary data.</text>
</comment>
<proteinExistence type="predicted"/>
<evidence type="ECO:0000313" key="2">
    <source>
        <dbReference type="EMBL" id="EAY24881.1"/>
    </source>
</evidence>
<accession>A1ZXK6</accession>